<reference evidence="2" key="1">
    <citation type="submission" date="2018-10" db="EMBL/GenBank/DDBJ databases">
        <title>Hidden diversity of soil giant viruses.</title>
        <authorList>
            <person name="Schulz F."/>
            <person name="Alteio L."/>
            <person name="Goudeau D."/>
            <person name="Ryan E.M."/>
            <person name="Malmstrom R.R."/>
            <person name="Blanchard J."/>
            <person name="Woyke T."/>
        </authorList>
    </citation>
    <scope>NUCLEOTIDE SEQUENCE</scope>
    <source>
        <strain evidence="2">FNV1</strain>
    </source>
</reference>
<proteinExistence type="predicted"/>
<sequence length="209" mass="24046">MNSETVLTSLFIILISSLIGFTIVHIIDKHLSDVSINMPVINIPPSEITLSFDKHQDNNGLYNIKVQQMCKNAEPKNNVTEQFASNTSFANVDNKIADDKTVDNKSPNCQDDVKCAASDMTTNTVMTRLYQKHKNNKKPHIKKNKKKTQTAEQYYENRYCYPFVPQQQDDLWSGANYKRYDNKQYNELVLSAPDNDIYSNTYFEAADQR</sequence>
<name>A0A3G4ZWF6_9VIRU</name>
<keyword evidence="1" id="KW-0472">Membrane</keyword>
<evidence type="ECO:0000313" key="2">
    <source>
        <dbReference type="EMBL" id="AYV79226.1"/>
    </source>
</evidence>
<dbReference type="EMBL" id="MK072137">
    <property type="protein sequence ID" value="AYV79226.1"/>
    <property type="molecule type" value="Genomic_DNA"/>
</dbReference>
<keyword evidence="1" id="KW-0812">Transmembrane</keyword>
<feature type="transmembrane region" description="Helical" evidence="1">
    <location>
        <begin position="6"/>
        <end position="27"/>
    </location>
</feature>
<evidence type="ECO:0000256" key="1">
    <source>
        <dbReference type="SAM" id="Phobius"/>
    </source>
</evidence>
<keyword evidence="1" id="KW-1133">Transmembrane helix</keyword>
<protein>
    <submittedName>
        <fullName evidence="2">Uncharacterized protein</fullName>
    </submittedName>
</protein>
<accession>A0A3G4ZWF6</accession>
<gene>
    <name evidence="2" type="ORF">Faunusvirus6_4</name>
</gene>
<organism evidence="2">
    <name type="scientific">Faunusvirus sp</name>
    <dbReference type="NCBI Taxonomy" id="2487766"/>
    <lineage>
        <taxon>Viruses</taxon>
        <taxon>Varidnaviria</taxon>
        <taxon>Bamfordvirae</taxon>
        <taxon>Nucleocytoviricota</taxon>
        <taxon>Megaviricetes</taxon>
        <taxon>Imitervirales</taxon>
        <taxon>Mimiviridae</taxon>
    </lineage>
</organism>